<feature type="region of interest" description="Disordered" evidence="1">
    <location>
        <begin position="56"/>
        <end position="94"/>
    </location>
</feature>
<evidence type="ECO:0000256" key="1">
    <source>
        <dbReference type="SAM" id="MobiDB-lite"/>
    </source>
</evidence>
<sequence>MFLLPQYEALSAHQSSHTLTVLTATDTLGLGLSGKLYRLLNLHALGFASNLRLTQSSPDQKINGTSKSALGLPRDVDLPLDGSTSGQRSASGRRVSLRTLGQGCTQQIRTVPLQVVFSGWLTVATQASFSDNWHTSAQCPLRSGTRSPRGRSHIRLRFLSVSPPCHDRDTLREKANSTA</sequence>
<accession>A0AAV3ZJI8</accession>
<name>A0AAV3ZJI8_9GAST</name>
<dbReference type="Proteomes" id="UP000735302">
    <property type="component" value="Unassembled WGS sequence"/>
</dbReference>
<gene>
    <name evidence="2" type="ORF">PoB_002120700</name>
</gene>
<evidence type="ECO:0000313" key="3">
    <source>
        <dbReference type="Proteomes" id="UP000735302"/>
    </source>
</evidence>
<dbReference type="EMBL" id="BLXT01002468">
    <property type="protein sequence ID" value="GFN94701.1"/>
    <property type="molecule type" value="Genomic_DNA"/>
</dbReference>
<dbReference type="AlphaFoldDB" id="A0AAV3ZJI8"/>
<evidence type="ECO:0000313" key="2">
    <source>
        <dbReference type="EMBL" id="GFN94701.1"/>
    </source>
</evidence>
<keyword evidence="3" id="KW-1185">Reference proteome</keyword>
<feature type="compositionally biased region" description="Polar residues" evidence="1">
    <location>
        <begin position="56"/>
        <end position="68"/>
    </location>
</feature>
<reference evidence="2 3" key="1">
    <citation type="journal article" date="2021" name="Elife">
        <title>Chloroplast acquisition without the gene transfer in kleptoplastic sea slugs, Plakobranchus ocellatus.</title>
        <authorList>
            <person name="Maeda T."/>
            <person name="Takahashi S."/>
            <person name="Yoshida T."/>
            <person name="Shimamura S."/>
            <person name="Takaki Y."/>
            <person name="Nagai Y."/>
            <person name="Toyoda A."/>
            <person name="Suzuki Y."/>
            <person name="Arimoto A."/>
            <person name="Ishii H."/>
            <person name="Satoh N."/>
            <person name="Nishiyama T."/>
            <person name="Hasebe M."/>
            <person name="Maruyama T."/>
            <person name="Minagawa J."/>
            <person name="Obokata J."/>
            <person name="Shigenobu S."/>
        </authorList>
    </citation>
    <scope>NUCLEOTIDE SEQUENCE [LARGE SCALE GENOMIC DNA]</scope>
</reference>
<protein>
    <submittedName>
        <fullName evidence="2">Uncharacterized protein</fullName>
    </submittedName>
</protein>
<organism evidence="2 3">
    <name type="scientific">Plakobranchus ocellatus</name>
    <dbReference type="NCBI Taxonomy" id="259542"/>
    <lineage>
        <taxon>Eukaryota</taxon>
        <taxon>Metazoa</taxon>
        <taxon>Spiralia</taxon>
        <taxon>Lophotrochozoa</taxon>
        <taxon>Mollusca</taxon>
        <taxon>Gastropoda</taxon>
        <taxon>Heterobranchia</taxon>
        <taxon>Euthyneura</taxon>
        <taxon>Panpulmonata</taxon>
        <taxon>Sacoglossa</taxon>
        <taxon>Placobranchoidea</taxon>
        <taxon>Plakobranchidae</taxon>
        <taxon>Plakobranchus</taxon>
    </lineage>
</organism>
<comment type="caution">
    <text evidence="2">The sequence shown here is derived from an EMBL/GenBank/DDBJ whole genome shotgun (WGS) entry which is preliminary data.</text>
</comment>
<proteinExistence type="predicted"/>